<dbReference type="Gene3D" id="3.40.630.30">
    <property type="match status" value="1"/>
</dbReference>
<organism evidence="1">
    <name type="scientific">uncultured Truepera sp</name>
    <dbReference type="NCBI Taxonomy" id="543023"/>
    <lineage>
        <taxon>Bacteria</taxon>
        <taxon>Thermotogati</taxon>
        <taxon>Deinococcota</taxon>
        <taxon>Deinococci</taxon>
        <taxon>Trueperales</taxon>
        <taxon>Trueperaceae</taxon>
        <taxon>Truepera</taxon>
        <taxon>environmental samples</taxon>
    </lineage>
</organism>
<evidence type="ECO:0008006" key="2">
    <source>
        <dbReference type="Google" id="ProtNLM"/>
    </source>
</evidence>
<protein>
    <recommendedName>
        <fullName evidence="2">N-acetyltransferase domain-containing protein</fullName>
    </recommendedName>
</protein>
<proteinExistence type="predicted"/>
<name>A0A6J4US44_9DEIN</name>
<sequence length="55" mass="6058">MRRWDALPDEAVRRAKSMAGLEERVLAVTVGNASAKQLYLSAGFKVYFVTQVLSG</sequence>
<dbReference type="AlphaFoldDB" id="A0A6J4US44"/>
<evidence type="ECO:0000313" key="1">
    <source>
        <dbReference type="EMBL" id="CAA9556482.1"/>
    </source>
</evidence>
<reference evidence="1" key="1">
    <citation type="submission" date="2020-02" db="EMBL/GenBank/DDBJ databases">
        <authorList>
            <person name="Meier V. D."/>
        </authorList>
    </citation>
    <scope>NUCLEOTIDE SEQUENCE</scope>
    <source>
        <strain evidence="1">AVDCRST_MAG86</strain>
    </source>
</reference>
<gene>
    <name evidence="1" type="ORF">AVDCRST_MAG86-243</name>
</gene>
<dbReference type="InterPro" id="IPR016181">
    <property type="entry name" value="Acyl_CoA_acyltransferase"/>
</dbReference>
<dbReference type="SUPFAM" id="SSF55729">
    <property type="entry name" value="Acyl-CoA N-acyltransferases (Nat)"/>
    <property type="match status" value="1"/>
</dbReference>
<accession>A0A6J4US44</accession>
<dbReference type="EMBL" id="CADCWP010000016">
    <property type="protein sequence ID" value="CAA9556482.1"/>
    <property type="molecule type" value="Genomic_DNA"/>
</dbReference>